<proteinExistence type="predicted"/>
<evidence type="ECO:0000313" key="1">
    <source>
        <dbReference type="EMBL" id="ETO33567.1"/>
    </source>
</evidence>
<protein>
    <recommendedName>
        <fullName evidence="3">Caspase family p20 domain-containing protein</fullName>
    </recommendedName>
</protein>
<organism evidence="1 2">
    <name type="scientific">Reticulomyxa filosa</name>
    <dbReference type="NCBI Taxonomy" id="46433"/>
    <lineage>
        <taxon>Eukaryota</taxon>
        <taxon>Sar</taxon>
        <taxon>Rhizaria</taxon>
        <taxon>Retaria</taxon>
        <taxon>Foraminifera</taxon>
        <taxon>Monothalamids</taxon>
        <taxon>Reticulomyxidae</taxon>
        <taxon>Reticulomyxa</taxon>
    </lineage>
</organism>
<name>X6P7F3_RETFI</name>
<evidence type="ECO:0000313" key="2">
    <source>
        <dbReference type="Proteomes" id="UP000023152"/>
    </source>
</evidence>
<comment type="caution">
    <text evidence="1">The sequence shown here is derived from an EMBL/GenBank/DDBJ whole genome shotgun (WGS) entry which is preliminary data.</text>
</comment>
<reference evidence="1 2" key="1">
    <citation type="journal article" date="2013" name="Curr. Biol.">
        <title>The Genome of the Foraminiferan Reticulomyxa filosa.</title>
        <authorList>
            <person name="Glockner G."/>
            <person name="Hulsmann N."/>
            <person name="Schleicher M."/>
            <person name="Noegel A.A."/>
            <person name="Eichinger L."/>
            <person name="Gallinger C."/>
            <person name="Pawlowski J."/>
            <person name="Sierra R."/>
            <person name="Euteneuer U."/>
            <person name="Pillet L."/>
            <person name="Moustafa A."/>
            <person name="Platzer M."/>
            <person name="Groth M."/>
            <person name="Szafranski K."/>
            <person name="Schliwa M."/>
        </authorList>
    </citation>
    <scope>NUCLEOTIDE SEQUENCE [LARGE SCALE GENOMIC DNA]</scope>
</reference>
<dbReference type="AlphaFoldDB" id="X6P7F3"/>
<sequence>MRFTLDKNFLFLFKNSEKILFKSHCFSIATVSIEKEKKNFELTLSTLTMENLSATVRRLWFSTKRKNASDGESESDSEDNQQPEFIITDKNNVRIEKDEDVERVYKNAPAHFNIRLKPKKYIKKKRSNKHSTKLSGTIRCEKNDKKLNNVKRDILKLKQLLEKRYECTVMSTFDDGDYASELLTLDRLNETLINASKKIKKKKYHFTLEYDSLIFIWCGYGNDQAGTLITNDGKCKHWNEVANILKSIKKPKVIIQNCIESKTSCEMKMDGNLSWNKLIRSNTFFITTNLVNDDPTGNTGSIFTKLFCEQLNEDKDHPLSLKSMIEYMNYTIEDKFMNENGQQLIKTCSPCSKDIYIGAHQHFLYGYIENTDPIWMNAIKKAEAMMAEMEK</sequence>
<accession>X6P7F3</accession>
<dbReference type="Gene3D" id="3.40.50.1460">
    <property type="match status" value="1"/>
</dbReference>
<dbReference type="EMBL" id="ASPP01003295">
    <property type="protein sequence ID" value="ETO33567.1"/>
    <property type="molecule type" value="Genomic_DNA"/>
</dbReference>
<dbReference type="InterPro" id="IPR029030">
    <property type="entry name" value="Caspase-like_dom_sf"/>
</dbReference>
<dbReference type="Proteomes" id="UP000023152">
    <property type="component" value="Unassembled WGS sequence"/>
</dbReference>
<evidence type="ECO:0008006" key="3">
    <source>
        <dbReference type="Google" id="ProtNLM"/>
    </source>
</evidence>
<dbReference type="SUPFAM" id="SSF52129">
    <property type="entry name" value="Caspase-like"/>
    <property type="match status" value="1"/>
</dbReference>
<gene>
    <name evidence="1" type="ORF">RFI_03536</name>
</gene>
<keyword evidence="2" id="KW-1185">Reference proteome</keyword>